<feature type="compositionally biased region" description="Basic residues" evidence="1">
    <location>
        <begin position="41"/>
        <end position="52"/>
    </location>
</feature>
<dbReference type="EMBL" id="CH916376">
    <property type="protein sequence ID" value="EDV95479.1"/>
    <property type="molecule type" value="Genomic_DNA"/>
</dbReference>
<gene>
    <name evidence="2" type="primary">Dgri\GH17555</name>
    <name evidence="2" type="ORF">Dgri_GH17555</name>
</gene>
<dbReference type="InParanoid" id="B4JXK3"/>
<protein>
    <submittedName>
        <fullName evidence="2">GH17555</fullName>
    </submittedName>
</protein>
<feature type="compositionally biased region" description="Basic residues" evidence="1">
    <location>
        <begin position="10"/>
        <end position="30"/>
    </location>
</feature>
<evidence type="ECO:0000313" key="2">
    <source>
        <dbReference type="EMBL" id="EDV95479.1"/>
    </source>
</evidence>
<name>B4JXK3_DROGR</name>
<accession>B4JXK3</accession>
<dbReference type="HOGENOM" id="CLU_2906400_0_0_1"/>
<dbReference type="AlphaFoldDB" id="B4JXK3"/>
<feature type="region of interest" description="Disordered" evidence="1">
    <location>
        <begin position="1"/>
        <end position="62"/>
    </location>
</feature>
<feature type="compositionally biased region" description="Basic and acidic residues" evidence="1">
    <location>
        <begin position="53"/>
        <end position="62"/>
    </location>
</feature>
<proteinExistence type="predicted"/>
<evidence type="ECO:0000256" key="1">
    <source>
        <dbReference type="SAM" id="MobiDB-lite"/>
    </source>
</evidence>
<dbReference type="Proteomes" id="UP000001070">
    <property type="component" value="Unassembled WGS sequence"/>
</dbReference>
<keyword evidence="3" id="KW-1185">Reference proteome</keyword>
<reference evidence="2 3" key="1">
    <citation type="journal article" date="2007" name="Nature">
        <title>Evolution of genes and genomes on the Drosophila phylogeny.</title>
        <authorList>
            <consortium name="Drosophila 12 Genomes Consortium"/>
            <person name="Clark A.G."/>
            <person name="Eisen M.B."/>
            <person name="Smith D.R."/>
            <person name="Bergman C.M."/>
            <person name="Oliver B."/>
            <person name="Markow T.A."/>
            <person name="Kaufman T.C."/>
            <person name="Kellis M."/>
            <person name="Gelbart W."/>
            <person name="Iyer V.N."/>
            <person name="Pollard D.A."/>
            <person name="Sackton T.B."/>
            <person name="Larracuente A.M."/>
            <person name="Singh N.D."/>
            <person name="Abad J.P."/>
            <person name="Abt D.N."/>
            <person name="Adryan B."/>
            <person name="Aguade M."/>
            <person name="Akashi H."/>
            <person name="Anderson W.W."/>
            <person name="Aquadro C.F."/>
            <person name="Ardell D.H."/>
            <person name="Arguello R."/>
            <person name="Artieri C.G."/>
            <person name="Barbash D.A."/>
            <person name="Barker D."/>
            <person name="Barsanti P."/>
            <person name="Batterham P."/>
            <person name="Batzoglou S."/>
            <person name="Begun D."/>
            <person name="Bhutkar A."/>
            <person name="Blanco E."/>
            <person name="Bosak S.A."/>
            <person name="Bradley R.K."/>
            <person name="Brand A.D."/>
            <person name="Brent M.R."/>
            <person name="Brooks A.N."/>
            <person name="Brown R.H."/>
            <person name="Butlin R.K."/>
            <person name="Caggese C."/>
            <person name="Calvi B.R."/>
            <person name="Bernardo de Carvalho A."/>
            <person name="Caspi A."/>
            <person name="Castrezana S."/>
            <person name="Celniker S.E."/>
            <person name="Chang J.L."/>
            <person name="Chapple C."/>
            <person name="Chatterji S."/>
            <person name="Chinwalla A."/>
            <person name="Civetta A."/>
            <person name="Clifton S.W."/>
            <person name="Comeron J.M."/>
            <person name="Costello J.C."/>
            <person name="Coyne J.A."/>
            <person name="Daub J."/>
            <person name="David R.G."/>
            <person name="Delcher A.L."/>
            <person name="Delehaunty K."/>
            <person name="Do C.B."/>
            <person name="Ebling H."/>
            <person name="Edwards K."/>
            <person name="Eickbush T."/>
            <person name="Evans J.D."/>
            <person name="Filipski A."/>
            <person name="Findeiss S."/>
            <person name="Freyhult E."/>
            <person name="Fulton L."/>
            <person name="Fulton R."/>
            <person name="Garcia A.C."/>
            <person name="Gardiner A."/>
            <person name="Garfield D.A."/>
            <person name="Garvin B.E."/>
            <person name="Gibson G."/>
            <person name="Gilbert D."/>
            <person name="Gnerre S."/>
            <person name="Godfrey J."/>
            <person name="Good R."/>
            <person name="Gotea V."/>
            <person name="Gravely B."/>
            <person name="Greenberg A.J."/>
            <person name="Griffiths-Jones S."/>
            <person name="Gross S."/>
            <person name="Guigo R."/>
            <person name="Gustafson E.A."/>
            <person name="Haerty W."/>
            <person name="Hahn M.W."/>
            <person name="Halligan D.L."/>
            <person name="Halpern A.L."/>
            <person name="Halter G.M."/>
            <person name="Han M.V."/>
            <person name="Heger A."/>
            <person name="Hillier L."/>
            <person name="Hinrichs A.S."/>
            <person name="Holmes I."/>
            <person name="Hoskins R.A."/>
            <person name="Hubisz M.J."/>
            <person name="Hultmark D."/>
            <person name="Huntley M.A."/>
            <person name="Jaffe D.B."/>
            <person name="Jagadeeshan S."/>
            <person name="Jeck W.R."/>
            <person name="Johnson J."/>
            <person name="Jones C.D."/>
            <person name="Jordan W.C."/>
            <person name="Karpen G.H."/>
            <person name="Kataoka E."/>
            <person name="Keightley P.D."/>
            <person name="Kheradpour P."/>
            <person name="Kirkness E.F."/>
            <person name="Koerich L.B."/>
            <person name="Kristiansen K."/>
            <person name="Kudrna D."/>
            <person name="Kulathinal R.J."/>
            <person name="Kumar S."/>
            <person name="Kwok R."/>
            <person name="Lander E."/>
            <person name="Langley C.H."/>
            <person name="Lapoint R."/>
            <person name="Lazzaro B.P."/>
            <person name="Lee S.J."/>
            <person name="Levesque L."/>
            <person name="Li R."/>
            <person name="Lin C.F."/>
            <person name="Lin M.F."/>
            <person name="Lindblad-Toh K."/>
            <person name="Llopart A."/>
            <person name="Long M."/>
            <person name="Low L."/>
            <person name="Lozovsky E."/>
            <person name="Lu J."/>
            <person name="Luo M."/>
            <person name="Machado C.A."/>
            <person name="Makalowski W."/>
            <person name="Marzo M."/>
            <person name="Matsuda M."/>
            <person name="Matzkin L."/>
            <person name="McAllister B."/>
            <person name="McBride C.S."/>
            <person name="McKernan B."/>
            <person name="McKernan K."/>
            <person name="Mendez-Lago M."/>
            <person name="Minx P."/>
            <person name="Mollenhauer M.U."/>
            <person name="Montooth K."/>
            <person name="Mount S.M."/>
            <person name="Mu X."/>
            <person name="Myers E."/>
            <person name="Negre B."/>
            <person name="Newfeld S."/>
            <person name="Nielsen R."/>
            <person name="Noor M.A."/>
            <person name="O'Grady P."/>
            <person name="Pachter L."/>
            <person name="Papaceit M."/>
            <person name="Parisi M.J."/>
            <person name="Parisi M."/>
            <person name="Parts L."/>
            <person name="Pedersen J.S."/>
            <person name="Pesole G."/>
            <person name="Phillippy A.M."/>
            <person name="Ponting C.P."/>
            <person name="Pop M."/>
            <person name="Porcelli D."/>
            <person name="Powell J.R."/>
            <person name="Prohaska S."/>
            <person name="Pruitt K."/>
            <person name="Puig M."/>
            <person name="Quesneville H."/>
            <person name="Ram K.R."/>
            <person name="Rand D."/>
            <person name="Rasmussen M.D."/>
            <person name="Reed L.K."/>
            <person name="Reenan R."/>
            <person name="Reily A."/>
            <person name="Remington K.A."/>
            <person name="Rieger T.T."/>
            <person name="Ritchie M.G."/>
            <person name="Robin C."/>
            <person name="Rogers Y.H."/>
            <person name="Rohde C."/>
            <person name="Rozas J."/>
            <person name="Rubenfield M.J."/>
            <person name="Ruiz A."/>
            <person name="Russo S."/>
            <person name="Salzberg S.L."/>
            <person name="Sanchez-Gracia A."/>
            <person name="Saranga D.J."/>
            <person name="Sato H."/>
            <person name="Schaeffer S.W."/>
            <person name="Schatz M.C."/>
            <person name="Schlenke T."/>
            <person name="Schwartz R."/>
            <person name="Segarra C."/>
            <person name="Singh R.S."/>
            <person name="Sirot L."/>
            <person name="Sirota M."/>
            <person name="Sisneros N.B."/>
            <person name="Smith C.D."/>
            <person name="Smith T.F."/>
            <person name="Spieth J."/>
            <person name="Stage D.E."/>
            <person name="Stark A."/>
            <person name="Stephan W."/>
            <person name="Strausberg R.L."/>
            <person name="Strempel S."/>
            <person name="Sturgill D."/>
            <person name="Sutton G."/>
            <person name="Sutton G.G."/>
            <person name="Tao W."/>
            <person name="Teichmann S."/>
            <person name="Tobari Y.N."/>
            <person name="Tomimura Y."/>
            <person name="Tsolas J.M."/>
            <person name="Valente V.L."/>
            <person name="Venter E."/>
            <person name="Venter J.C."/>
            <person name="Vicario S."/>
            <person name="Vieira F.G."/>
            <person name="Vilella A.J."/>
            <person name="Villasante A."/>
            <person name="Walenz B."/>
            <person name="Wang J."/>
            <person name="Wasserman M."/>
            <person name="Watts T."/>
            <person name="Wilson D."/>
            <person name="Wilson R.K."/>
            <person name="Wing R.A."/>
            <person name="Wolfner M.F."/>
            <person name="Wong A."/>
            <person name="Wong G.K."/>
            <person name="Wu C.I."/>
            <person name="Wu G."/>
            <person name="Yamamoto D."/>
            <person name="Yang H.P."/>
            <person name="Yang S.P."/>
            <person name="Yorke J.A."/>
            <person name="Yoshida K."/>
            <person name="Zdobnov E."/>
            <person name="Zhang P."/>
            <person name="Zhang Y."/>
            <person name="Zimin A.V."/>
            <person name="Baldwin J."/>
            <person name="Abdouelleil A."/>
            <person name="Abdulkadir J."/>
            <person name="Abebe A."/>
            <person name="Abera B."/>
            <person name="Abreu J."/>
            <person name="Acer S.C."/>
            <person name="Aftuck L."/>
            <person name="Alexander A."/>
            <person name="An P."/>
            <person name="Anderson E."/>
            <person name="Anderson S."/>
            <person name="Arachi H."/>
            <person name="Azer M."/>
            <person name="Bachantsang P."/>
            <person name="Barry A."/>
            <person name="Bayul T."/>
            <person name="Berlin A."/>
            <person name="Bessette D."/>
            <person name="Bloom T."/>
            <person name="Blye J."/>
            <person name="Boguslavskiy L."/>
            <person name="Bonnet C."/>
            <person name="Boukhgalter B."/>
            <person name="Bourzgui I."/>
            <person name="Brown A."/>
            <person name="Cahill P."/>
            <person name="Channer S."/>
            <person name="Cheshatsang Y."/>
            <person name="Chuda L."/>
            <person name="Citroen M."/>
            <person name="Collymore A."/>
            <person name="Cooke P."/>
            <person name="Costello M."/>
            <person name="D'Aco K."/>
            <person name="Daza R."/>
            <person name="De Haan G."/>
            <person name="DeGray S."/>
            <person name="DeMaso C."/>
            <person name="Dhargay N."/>
            <person name="Dooley K."/>
            <person name="Dooley E."/>
            <person name="Doricent M."/>
            <person name="Dorje P."/>
            <person name="Dorjee K."/>
            <person name="Dupes A."/>
            <person name="Elong R."/>
            <person name="Falk J."/>
            <person name="Farina A."/>
            <person name="Faro S."/>
            <person name="Ferguson D."/>
            <person name="Fisher S."/>
            <person name="Foley C.D."/>
            <person name="Franke A."/>
            <person name="Friedrich D."/>
            <person name="Gadbois L."/>
            <person name="Gearin G."/>
            <person name="Gearin C.R."/>
            <person name="Giannoukos G."/>
            <person name="Goode T."/>
            <person name="Graham J."/>
            <person name="Grandbois E."/>
            <person name="Grewal S."/>
            <person name="Gyaltsen K."/>
            <person name="Hafez N."/>
            <person name="Hagos B."/>
            <person name="Hall J."/>
            <person name="Henson C."/>
            <person name="Hollinger A."/>
            <person name="Honan T."/>
            <person name="Huard M.D."/>
            <person name="Hughes L."/>
            <person name="Hurhula B."/>
            <person name="Husby M.E."/>
            <person name="Kamat A."/>
            <person name="Kanga B."/>
            <person name="Kashin S."/>
            <person name="Khazanovich D."/>
            <person name="Kisner P."/>
            <person name="Lance K."/>
            <person name="Lara M."/>
            <person name="Lee W."/>
            <person name="Lennon N."/>
            <person name="Letendre F."/>
            <person name="LeVine R."/>
            <person name="Lipovsky A."/>
            <person name="Liu X."/>
            <person name="Liu J."/>
            <person name="Liu S."/>
            <person name="Lokyitsang T."/>
            <person name="Lokyitsang Y."/>
            <person name="Lubonja R."/>
            <person name="Lui A."/>
            <person name="MacDonald P."/>
            <person name="Magnisalis V."/>
            <person name="Maru K."/>
            <person name="Matthews C."/>
            <person name="McCusker W."/>
            <person name="McDonough S."/>
            <person name="Mehta T."/>
            <person name="Meldrim J."/>
            <person name="Meneus L."/>
            <person name="Mihai O."/>
            <person name="Mihalev A."/>
            <person name="Mihova T."/>
            <person name="Mittelman R."/>
            <person name="Mlenga V."/>
            <person name="Montmayeur A."/>
            <person name="Mulrain L."/>
            <person name="Navidi A."/>
            <person name="Naylor J."/>
            <person name="Negash T."/>
            <person name="Nguyen T."/>
            <person name="Nguyen N."/>
            <person name="Nicol R."/>
            <person name="Norbu C."/>
            <person name="Norbu N."/>
            <person name="Novod N."/>
            <person name="O'Neill B."/>
            <person name="Osman S."/>
            <person name="Markiewicz E."/>
            <person name="Oyono O.L."/>
            <person name="Patti C."/>
            <person name="Phunkhang P."/>
            <person name="Pierre F."/>
            <person name="Priest M."/>
            <person name="Raghuraman S."/>
            <person name="Rege F."/>
            <person name="Reyes R."/>
            <person name="Rise C."/>
            <person name="Rogov P."/>
            <person name="Ross K."/>
            <person name="Ryan E."/>
            <person name="Settipalli S."/>
            <person name="Shea T."/>
            <person name="Sherpa N."/>
            <person name="Shi L."/>
            <person name="Shih D."/>
            <person name="Sparrow T."/>
            <person name="Spaulding J."/>
            <person name="Stalker J."/>
            <person name="Stange-Thomann N."/>
            <person name="Stavropoulos S."/>
            <person name="Stone C."/>
            <person name="Strader C."/>
            <person name="Tesfaye S."/>
            <person name="Thomson T."/>
            <person name="Thoulutsang Y."/>
            <person name="Thoulutsang D."/>
            <person name="Topham K."/>
            <person name="Topping I."/>
            <person name="Tsamla T."/>
            <person name="Vassiliev H."/>
            <person name="Vo A."/>
            <person name="Wangchuk T."/>
            <person name="Wangdi T."/>
            <person name="Weiand M."/>
            <person name="Wilkinson J."/>
            <person name="Wilson A."/>
            <person name="Yadav S."/>
            <person name="Young G."/>
            <person name="Yu Q."/>
            <person name="Zembek L."/>
            <person name="Zhong D."/>
            <person name="Zimmer A."/>
            <person name="Zwirko Z."/>
            <person name="Jaffe D.B."/>
            <person name="Alvarez P."/>
            <person name="Brockman W."/>
            <person name="Butler J."/>
            <person name="Chin C."/>
            <person name="Gnerre S."/>
            <person name="Grabherr M."/>
            <person name="Kleber M."/>
            <person name="Mauceli E."/>
            <person name="MacCallum I."/>
        </authorList>
    </citation>
    <scope>NUCLEOTIDE SEQUENCE [LARGE SCALE GENOMIC DNA]</scope>
    <source>
        <strain evidence="3">Tucson 15287-2541.00</strain>
    </source>
</reference>
<evidence type="ECO:0000313" key="3">
    <source>
        <dbReference type="Proteomes" id="UP000001070"/>
    </source>
</evidence>
<organism evidence="3">
    <name type="scientific">Drosophila grimshawi</name>
    <name type="common">Hawaiian fruit fly</name>
    <name type="synonym">Idiomyia grimshawi</name>
    <dbReference type="NCBI Taxonomy" id="7222"/>
    <lineage>
        <taxon>Eukaryota</taxon>
        <taxon>Metazoa</taxon>
        <taxon>Ecdysozoa</taxon>
        <taxon>Arthropoda</taxon>
        <taxon>Hexapoda</taxon>
        <taxon>Insecta</taxon>
        <taxon>Pterygota</taxon>
        <taxon>Neoptera</taxon>
        <taxon>Endopterygota</taxon>
        <taxon>Diptera</taxon>
        <taxon>Brachycera</taxon>
        <taxon>Muscomorpha</taxon>
        <taxon>Ephydroidea</taxon>
        <taxon>Drosophilidae</taxon>
        <taxon>Drosophila</taxon>
        <taxon>Hawaiian Drosophila</taxon>
    </lineage>
</organism>
<sequence>MKKMNEKTNKKVKKSRFKDKCPKHGAKSKVRAMCEKIMQNKSKRKKKKKKKKSNDDRQKEIS</sequence>